<feature type="region of interest" description="Disordered" evidence="1">
    <location>
        <begin position="205"/>
        <end position="229"/>
    </location>
</feature>
<feature type="compositionally biased region" description="Polar residues" evidence="1">
    <location>
        <begin position="208"/>
        <end position="229"/>
    </location>
</feature>
<name>A0ABN7WVG1_GIGMA</name>
<evidence type="ECO:0000313" key="2">
    <source>
        <dbReference type="EMBL" id="CAG8840744.1"/>
    </source>
</evidence>
<gene>
    <name evidence="2" type="ORF">GMARGA_LOCUS35055</name>
</gene>
<sequence length="229" mass="26201">RIAREYIIKKVTRIVRLQDDEPTKVIYLNVKAFLAINELTNDLIELFEIGDVVYLKRKFIGNNNYYLVSATLIKMLNFDFNTMPALGINSVIVEVTTQTVKEIEDNLILEFHVEERIDNLDKSKRMTNDSGSEDLSIITLNCKFLNTQTLTIPWLSQMTIPGYSQRTNRQPREAIPQPSKNKNALLSNMNAMLVQQNLLVALGKNPIPNMTNEQPTQDQNSQNNTENAK</sequence>
<keyword evidence="3" id="KW-1185">Reference proteome</keyword>
<evidence type="ECO:0000256" key="1">
    <source>
        <dbReference type="SAM" id="MobiDB-lite"/>
    </source>
</evidence>
<reference evidence="2 3" key="1">
    <citation type="submission" date="2021-06" db="EMBL/GenBank/DDBJ databases">
        <authorList>
            <person name="Kallberg Y."/>
            <person name="Tangrot J."/>
            <person name="Rosling A."/>
        </authorList>
    </citation>
    <scope>NUCLEOTIDE SEQUENCE [LARGE SCALE GENOMIC DNA]</scope>
    <source>
        <strain evidence="2 3">120-4 pot B 10/14</strain>
    </source>
</reference>
<feature type="non-terminal residue" evidence="2">
    <location>
        <position position="1"/>
    </location>
</feature>
<dbReference type="Proteomes" id="UP000789901">
    <property type="component" value="Unassembled WGS sequence"/>
</dbReference>
<accession>A0ABN7WVG1</accession>
<proteinExistence type="predicted"/>
<comment type="caution">
    <text evidence="2">The sequence shown here is derived from an EMBL/GenBank/DDBJ whole genome shotgun (WGS) entry which is preliminary data.</text>
</comment>
<evidence type="ECO:0000313" key="3">
    <source>
        <dbReference type="Proteomes" id="UP000789901"/>
    </source>
</evidence>
<dbReference type="EMBL" id="CAJVQB010063591">
    <property type="protein sequence ID" value="CAG8840744.1"/>
    <property type="molecule type" value="Genomic_DNA"/>
</dbReference>
<protein>
    <submittedName>
        <fullName evidence="2">32900_t:CDS:1</fullName>
    </submittedName>
</protein>
<organism evidence="2 3">
    <name type="scientific">Gigaspora margarita</name>
    <dbReference type="NCBI Taxonomy" id="4874"/>
    <lineage>
        <taxon>Eukaryota</taxon>
        <taxon>Fungi</taxon>
        <taxon>Fungi incertae sedis</taxon>
        <taxon>Mucoromycota</taxon>
        <taxon>Glomeromycotina</taxon>
        <taxon>Glomeromycetes</taxon>
        <taxon>Diversisporales</taxon>
        <taxon>Gigasporaceae</taxon>
        <taxon>Gigaspora</taxon>
    </lineage>
</organism>